<dbReference type="PROSITE" id="PS50110">
    <property type="entry name" value="RESPONSE_REGULATORY"/>
    <property type="match status" value="1"/>
</dbReference>
<dbReference type="InterPro" id="IPR005467">
    <property type="entry name" value="His_kinase_dom"/>
</dbReference>
<dbReference type="Gene3D" id="3.40.50.2300">
    <property type="match status" value="1"/>
</dbReference>
<sequence>MQRQVDLRSSELQLSEERLSLIADEVPAGIAHVDKDMTLLYMNKRFARAYQVDQHAAVGMNAYDVLHPNTMEESARFFEQARRGILVDFEMRLELPGGRFKDVRTLLRPEKPSSGEVIGFYLVSIDVTRRKSTLNALMRSQKMDALGRMASGISHDFNNLLTIILGNLNPLTELISDELVEEYVAPSISAARRGSSLTKRLVSLARREQFDPAPTDIGEAITEIAKLLESSVPESLTITVEQSDNLPIALVDLSQLEMAMLNLTLNARDATDGRGNIEIRSEPFEMTLDHADMTHLPTGLYVKISFHDNGCGMAPDLSEKIFEPFFTSKAAGSGSGLGLSMVYGFVQQSNGAVFVDSTLGKGTTFSILLPSVELNTKKPLADPSGKKLRSIESTGAISPTSSGLVLLVDDDIDVRRTVRRKIAGLGYPVVEAGDADEALNLIRQIKDISIVISDIGMPGTMDGIGLAHVLKSQFDEVRVILMSGNRSLQTEDELPSDVIFLKKPFEADELRSCLTTTTVDEDDGAENRVKIE</sequence>
<dbReference type="Pfam" id="PF08448">
    <property type="entry name" value="PAS_4"/>
    <property type="match status" value="1"/>
</dbReference>
<accession>A0A0A0E7X5</accession>
<dbReference type="SUPFAM" id="SSF52172">
    <property type="entry name" value="CheY-like"/>
    <property type="match status" value="1"/>
</dbReference>
<evidence type="ECO:0000313" key="9">
    <source>
        <dbReference type="EMBL" id="KGM46489.1"/>
    </source>
</evidence>
<dbReference type="SUPFAM" id="SSF47384">
    <property type="entry name" value="Homodimeric domain of signal transducing histidine kinase"/>
    <property type="match status" value="1"/>
</dbReference>
<dbReference type="Gene3D" id="1.10.287.130">
    <property type="match status" value="1"/>
</dbReference>
<dbReference type="Gene3D" id="3.30.565.10">
    <property type="entry name" value="Histidine kinase-like ATPase, C-terminal domain"/>
    <property type="match status" value="1"/>
</dbReference>
<dbReference type="EC" id="2.7.13.3" evidence="2"/>
<dbReference type="GO" id="GO:0000155">
    <property type="term" value="F:phosphorelay sensor kinase activity"/>
    <property type="evidence" value="ECO:0007669"/>
    <property type="project" value="InterPro"/>
</dbReference>
<dbReference type="CDD" id="cd00130">
    <property type="entry name" value="PAS"/>
    <property type="match status" value="1"/>
</dbReference>
<comment type="catalytic activity">
    <reaction evidence="1">
        <text>ATP + protein L-histidine = ADP + protein N-phospho-L-histidine.</text>
        <dbReference type="EC" id="2.7.13.3"/>
    </reaction>
</comment>
<dbReference type="InterPro" id="IPR003661">
    <property type="entry name" value="HisK_dim/P_dom"/>
</dbReference>
<feature type="modified residue" description="4-aspartylphosphate" evidence="4">
    <location>
        <position position="454"/>
    </location>
</feature>
<dbReference type="SMART" id="SM00388">
    <property type="entry name" value="HisKA"/>
    <property type="match status" value="1"/>
</dbReference>
<keyword evidence="3 4" id="KW-0597">Phosphoprotein</keyword>
<evidence type="ECO:0000313" key="10">
    <source>
        <dbReference type="Proteomes" id="UP000030004"/>
    </source>
</evidence>
<evidence type="ECO:0000259" key="6">
    <source>
        <dbReference type="PROSITE" id="PS50110"/>
    </source>
</evidence>
<dbReference type="InterPro" id="IPR011006">
    <property type="entry name" value="CheY-like_superfamily"/>
</dbReference>
<organism evidence="9 10">
    <name type="scientific">Pseudooceanicola atlanticus</name>
    <dbReference type="NCBI Taxonomy" id="1461694"/>
    <lineage>
        <taxon>Bacteria</taxon>
        <taxon>Pseudomonadati</taxon>
        <taxon>Pseudomonadota</taxon>
        <taxon>Alphaproteobacteria</taxon>
        <taxon>Rhodobacterales</taxon>
        <taxon>Paracoccaceae</taxon>
        <taxon>Pseudooceanicola</taxon>
    </lineage>
</organism>
<dbReference type="InterPro" id="IPR003594">
    <property type="entry name" value="HATPase_dom"/>
</dbReference>
<evidence type="ECO:0000256" key="1">
    <source>
        <dbReference type="ARBA" id="ARBA00000085"/>
    </source>
</evidence>
<evidence type="ECO:0000256" key="3">
    <source>
        <dbReference type="ARBA" id="ARBA00022553"/>
    </source>
</evidence>
<dbReference type="SMART" id="SM00448">
    <property type="entry name" value="REC"/>
    <property type="match status" value="1"/>
</dbReference>
<dbReference type="InterPro" id="IPR036097">
    <property type="entry name" value="HisK_dim/P_sf"/>
</dbReference>
<dbReference type="PROSITE" id="PS50109">
    <property type="entry name" value="HIS_KIN"/>
    <property type="match status" value="1"/>
</dbReference>
<dbReference type="Proteomes" id="UP000030004">
    <property type="component" value="Unassembled WGS sequence"/>
</dbReference>
<dbReference type="SUPFAM" id="SSF55785">
    <property type="entry name" value="PYP-like sensor domain (PAS domain)"/>
    <property type="match status" value="1"/>
</dbReference>
<dbReference type="Pfam" id="PF00072">
    <property type="entry name" value="Response_reg"/>
    <property type="match status" value="1"/>
</dbReference>
<reference evidence="9 10" key="1">
    <citation type="journal article" date="2015" name="Antonie Van Leeuwenhoek">
        <title>Pseudooceanicola atlanticus gen. nov. sp. nov., isolated from surface seawater of the Atlantic Ocean and reclassification of Oceanicola batsensis, Oceanicola marinus, Oceanicola nitratireducens, Oceanicola nanhaiensis, Oceanicola antarcticus and Oceanicola flagellatus, as Pseudooceanicola batsensis comb. nov., Pseudooceanicola marinus comb. nov., Pseudooceanicola nitratireducens comb. nov., Pseudooceanicola nanhaiensis comb. nov., Pseudooceanicola antarcticus comb. nov., and Pseudooceanicola flagellatus comb. nov.</title>
        <authorList>
            <person name="Lai Q."/>
            <person name="Li G."/>
            <person name="Liu X."/>
            <person name="Du Y."/>
            <person name="Sun F."/>
            <person name="Shao Z."/>
        </authorList>
    </citation>
    <scope>NUCLEOTIDE SEQUENCE [LARGE SCALE GENOMIC DNA]</scope>
    <source>
        <strain evidence="9 10">22II-s11g</strain>
    </source>
</reference>
<dbReference type="InterPro" id="IPR000700">
    <property type="entry name" value="PAS-assoc_C"/>
</dbReference>
<dbReference type="SMART" id="SM00091">
    <property type="entry name" value="PAS"/>
    <property type="match status" value="1"/>
</dbReference>
<dbReference type="Pfam" id="PF02518">
    <property type="entry name" value="HATPase_c"/>
    <property type="match status" value="1"/>
</dbReference>
<dbReference type="InterPro" id="IPR036890">
    <property type="entry name" value="HATPase_C_sf"/>
</dbReference>
<evidence type="ECO:0000259" key="5">
    <source>
        <dbReference type="PROSITE" id="PS50109"/>
    </source>
</evidence>
<dbReference type="InterPro" id="IPR035965">
    <property type="entry name" value="PAS-like_dom_sf"/>
</dbReference>
<evidence type="ECO:0000256" key="4">
    <source>
        <dbReference type="PROSITE-ProRule" id="PRU00169"/>
    </source>
</evidence>
<dbReference type="InterPro" id="IPR000014">
    <property type="entry name" value="PAS"/>
</dbReference>
<dbReference type="PANTHER" id="PTHR43065:SF42">
    <property type="entry name" value="TWO-COMPONENT SENSOR PPRA"/>
    <property type="match status" value="1"/>
</dbReference>
<feature type="domain" description="Histidine kinase" evidence="5">
    <location>
        <begin position="152"/>
        <end position="373"/>
    </location>
</feature>
<comment type="caution">
    <text evidence="9">The sequence shown here is derived from an EMBL/GenBank/DDBJ whole genome shotgun (WGS) entry which is preliminary data.</text>
</comment>
<dbReference type="EMBL" id="AQQX01000042">
    <property type="protein sequence ID" value="KGM46489.1"/>
    <property type="molecule type" value="Genomic_DNA"/>
</dbReference>
<dbReference type="CDD" id="cd00082">
    <property type="entry name" value="HisKA"/>
    <property type="match status" value="1"/>
</dbReference>
<dbReference type="PROSITE" id="PS50113">
    <property type="entry name" value="PAC"/>
    <property type="match status" value="1"/>
</dbReference>
<gene>
    <name evidence="9" type="ORF">ATO9_23645</name>
</gene>
<dbReference type="STRING" id="1461694.ATO9_23645"/>
<dbReference type="eggNOG" id="COG4191">
    <property type="taxonomic scope" value="Bacteria"/>
</dbReference>
<dbReference type="Gene3D" id="3.30.450.20">
    <property type="entry name" value="PAS domain"/>
    <property type="match status" value="1"/>
</dbReference>
<keyword evidence="10" id="KW-1185">Reference proteome</keyword>
<name>A0A0A0E7X5_9RHOB</name>
<dbReference type="InterPro" id="IPR013656">
    <property type="entry name" value="PAS_4"/>
</dbReference>
<dbReference type="InterPro" id="IPR004358">
    <property type="entry name" value="Sig_transdc_His_kin-like_C"/>
</dbReference>
<dbReference type="Pfam" id="PF00512">
    <property type="entry name" value="HisKA"/>
    <property type="match status" value="1"/>
</dbReference>
<dbReference type="InterPro" id="IPR001789">
    <property type="entry name" value="Sig_transdc_resp-reg_receiver"/>
</dbReference>
<proteinExistence type="predicted"/>
<dbReference type="SUPFAM" id="SSF55874">
    <property type="entry name" value="ATPase domain of HSP90 chaperone/DNA topoisomerase II/histidine kinase"/>
    <property type="match status" value="1"/>
</dbReference>
<dbReference type="PRINTS" id="PR00344">
    <property type="entry name" value="BCTRLSENSOR"/>
</dbReference>
<feature type="domain" description="PAS" evidence="7">
    <location>
        <begin position="15"/>
        <end position="85"/>
    </location>
</feature>
<protein>
    <recommendedName>
        <fullName evidence="2">histidine kinase</fullName>
        <ecNumber evidence="2">2.7.13.3</ecNumber>
    </recommendedName>
</protein>
<feature type="domain" description="PAC" evidence="8">
    <location>
        <begin position="87"/>
        <end position="139"/>
    </location>
</feature>
<evidence type="ECO:0000259" key="8">
    <source>
        <dbReference type="PROSITE" id="PS50113"/>
    </source>
</evidence>
<dbReference type="AlphaFoldDB" id="A0A0A0E7X5"/>
<dbReference type="PANTHER" id="PTHR43065">
    <property type="entry name" value="SENSOR HISTIDINE KINASE"/>
    <property type="match status" value="1"/>
</dbReference>
<dbReference type="SMART" id="SM00387">
    <property type="entry name" value="HATPase_c"/>
    <property type="match status" value="1"/>
</dbReference>
<evidence type="ECO:0000256" key="2">
    <source>
        <dbReference type="ARBA" id="ARBA00012438"/>
    </source>
</evidence>
<dbReference type="PROSITE" id="PS50112">
    <property type="entry name" value="PAS"/>
    <property type="match status" value="1"/>
</dbReference>
<evidence type="ECO:0000259" key="7">
    <source>
        <dbReference type="PROSITE" id="PS50112"/>
    </source>
</evidence>
<dbReference type="NCBIfam" id="TIGR00229">
    <property type="entry name" value="sensory_box"/>
    <property type="match status" value="1"/>
</dbReference>
<feature type="domain" description="Response regulatory" evidence="6">
    <location>
        <begin position="404"/>
        <end position="518"/>
    </location>
</feature>